<evidence type="ECO:0000313" key="2">
    <source>
        <dbReference type="Proteomes" id="UP000886595"/>
    </source>
</evidence>
<dbReference type="EMBL" id="JAAMPC010000003">
    <property type="protein sequence ID" value="KAG2319923.1"/>
    <property type="molecule type" value="Genomic_DNA"/>
</dbReference>
<reference evidence="1 2" key="1">
    <citation type="submission" date="2020-02" db="EMBL/GenBank/DDBJ databases">
        <authorList>
            <person name="Ma Q."/>
            <person name="Huang Y."/>
            <person name="Song X."/>
            <person name="Pei D."/>
        </authorList>
    </citation>
    <scope>NUCLEOTIDE SEQUENCE [LARGE SCALE GENOMIC DNA]</scope>
    <source>
        <strain evidence="1">Sxm20200214</strain>
        <tissue evidence="1">Leaf</tissue>
    </source>
</reference>
<dbReference type="PANTHER" id="PTHR31050">
    <property type="entry name" value="OS08G0413200 PROTEIN"/>
    <property type="match status" value="1"/>
</dbReference>
<accession>A0A8X7VXG3</accession>
<sequence>MINHKETGFQGVQHIKPKDRDTTMQHLLTPDGGPTMLPALGTSVVVGKWYVPFIFVKERDAKDQIKRSVYYSMTLEQRWEEVFSHENHKSENHAVVVDVEVKDKVVKLEGQETTRGVNENGFVCFGVADKKIGLGSVVVERMKWEEERFGWTSKSDQERAMVVKRLEKPKDGSLWKSYHCYVLIETFVLKRMDESLVLTYDFKHVDKLKSKWS</sequence>
<name>A0A8X7VXG3_BRACI</name>
<dbReference type="OrthoDB" id="1898393at2759"/>
<organism evidence="1 2">
    <name type="scientific">Brassica carinata</name>
    <name type="common">Ethiopian mustard</name>
    <name type="synonym">Abyssinian cabbage</name>
    <dbReference type="NCBI Taxonomy" id="52824"/>
    <lineage>
        <taxon>Eukaryota</taxon>
        <taxon>Viridiplantae</taxon>
        <taxon>Streptophyta</taxon>
        <taxon>Embryophyta</taxon>
        <taxon>Tracheophyta</taxon>
        <taxon>Spermatophyta</taxon>
        <taxon>Magnoliopsida</taxon>
        <taxon>eudicotyledons</taxon>
        <taxon>Gunneridae</taxon>
        <taxon>Pentapetalae</taxon>
        <taxon>rosids</taxon>
        <taxon>malvids</taxon>
        <taxon>Brassicales</taxon>
        <taxon>Brassicaceae</taxon>
        <taxon>Brassiceae</taxon>
        <taxon>Brassica</taxon>
    </lineage>
</organism>
<gene>
    <name evidence="1" type="ORF">Bca52824_013136</name>
</gene>
<evidence type="ECO:0000313" key="1">
    <source>
        <dbReference type="EMBL" id="KAG2319923.1"/>
    </source>
</evidence>
<dbReference type="PANTHER" id="PTHR31050:SF8">
    <property type="entry name" value="INSECTICIDAL CRYSTAL TOXIN DOMAIN-CONTAINING PROTEIN"/>
    <property type="match status" value="1"/>
</dbReference>
<comment type="caution">
    <text evidence="1">The sequence shown here is derived from an EMBL/GenBank/DDBJ whole genome shotgun (WGS) entry which is preliminary data.</text>
</comment>
<proteinExistence type="predicted"/>
<protein>
    <submittedName>
        <fullName evidence="1">Uncharacterized protein</fullName>
    </submittedName>
</protein>
<keyword evidence="2" id="KW-1185">Reference proteome</keyword>
<dbReference type="Proteomes" id="UP000886595">
    <property type="component" value="Unassembled WGS sequence"/>
</dbReference>
<dbReference type="AlphaFoldDB" id="A0A8X7VXG3"/>